<dbReference type="RefSeq" id="WP_163479693.1">
    <property type="nucleotide sequence ID" value="NZ_JAAGWF010000002.1"/>
</dbReference>
<dbReference type="GO" id="GO:0003677">
    <property type="term" value="F:DNA binding"/>
    <property type="evidence" value="ECO:0007669"/>
    <property type="project" value="InterPro"/>
</dbReference>
<dbReference type="InterPro" id="IPR059106">
    <property type="entry name" value="WHD_MalT"/>
</dbReference>
<keyword evidence="3" id="KW-1185">Reference proteome</keyword>
<dbReference type="Pfam" id="PF00196">
    <property type="entry name" value="GerE"/>
    <property type="match status" value="1"/>
</dbReference>
<dbReference type="EMBL" id="JAAGWF010000002">
    <property type="protein sequence ID" value="NEK56512.1"/>
    <property type="molecule type" value="Genomic_DNA"/>
</dbReference>
<dbReference type="Gene3D" id="3.40.50.300">
    <property type="entry name" value="P-loop containing nucleotide triphosphate hydrolases"/>
    <property type="match status" value="1"/>
</dbReference>
<dbReference type="InterPro" id="IPR011990">
    <property type="entry name" value="TPR-like_helical_dom_sf"/>
</dbReference>
<evidence type="ECO:0000259" key="1">
    <source>
        <dbReference type="PROSITE" id="PS50043"/>
    </source>
</evidence>
<comment type="caution">
    <text evidence="2">The sequence shown here is derived from an EMBL/GenBank/DDBJ whole genome shotgun (WGS) entry which is preliminary data.</text>
</comment>
<organism evidence="2 3">
    <name type="scientific">Geodermatophilus sabuli</name>
    <dbReference type="NCBI Taxonomy" id="1564158"/>
    <lineage>
        <taxon>Bacteria</taxon>
        <taxon>Bacillati</taxon>
        <taxon>Actinomycetota</taxon>
        <taxon>Actinomycetes</taxon>
        <taxon>Geodermatophilales</taxon>
        <taxon>Geodermatophilaceae</taxon>
        <taxon>Geodermatophilus</taxon>
    </lineage>
</organism>
<dbReference type="Gene3D" id="1.10.10.10">
    <property type="entry name" value="Winged helix-like DNA-binding domain superfamily/Winged helix DNA-binding domain"/>
    <property type="match status" value="1"/>
</dbReference>
<dbReference type="InterPro" id="IPR016032">
    <property type="entry name" value="Sig_transdc_resp-reg_C-effctor"/>
</dbReference>
<dbReference type="SUPFAM" id="SSF52540">
    <property type="entry name" value="P-loop containing nucleoside triphosphate hydrolases"/>
    <property type="match status" value="1"/>
</dbReference>
<name>A0A7K3VV91_9ACTN</name>
<reference evidence="2 3" key="1">
    <citation type="submission" date="2020-02" db="EMBL/GenBank/DDBJ databases">
        <title>Geodermatophilus sabuli CPCC 205279 I12A-02694.</title>
        <authorList>
            <person name="Jiang Z."/>
        </authorList>
    </citation>
    <scope>NUCLEOTIDE SEQUENCE [LARGE SCALE GENOMIC DNA]</scope>
    <source>
        <strain evidence="2 3">I12A-02694</strain>
    </source>
</reference>
<dbReference type="Pfam" id="PF17874">
    <property type="entry name" value="TPR_MalT"/>
    <property type="match status" value="1"/>
</dbReference>
<dbReference type="Proteomes" id="UP000470246">
    <property type="component" value="Unassembled WGS sequence"/>
</dbReference>
<gene>
    <name evidence="2" type="ORF">GCU56_01300</name>
</gene>
<evidence type="ECO:0000313" key="3">
    <source>
        <dbReference type="Proteomes" id="UP000470246"/>
    </source>
</evidence>
<dbReference type="InterPro" id="IPR000792">
    <property type="entry name" value="Tscrpt_reg_LuxR_C"/>
</dbReference>
<dbReference type="GO" id="GO:0006355">
    <property type="term" value="P:regulation of DNA-templated transcription"/>
    <property type="evidence" value="ECO:0007669"/>
    <property type="project" value="InterPro"/>
</dbReference>
<dbReference type="Gene3D" id="1.25.40.10">
    <property type="entry name" value="Tetratricopeptide repeat domain"/>
    <property type="match status" value="1"/>
</dbReference>
<dbReference type="SUPFAM" id="SSF48452">
    <property type="entry name" value="TPR-like"/>
    <property type="match status" value="1"/>
</dbReference>
<dbReference type="InterPro" id="IPR041617">
    <property type="entry name" value="TPR_MalT"/>
</dbReference>
<evidence type="ECO:0000313" key="2">
    <source>
        <dbReference type="EMBL" id="NEK56512.1"/>
    </source>
</evidence>
<dbReference type="InterPro" id="IPR036388">
    <property type="entry name" value="WH-like_DNA-bd_sf"/>
</dbReference>
<dbReference type="SMART" id="SM00421">
    <property type="entry name" value="HTH_LUXR"/>
    <property type="match status" value="1"/>
</dbReference>
<accession>A0A7K3VV91</accession>
<dbReference type="PROSITE" id="PS50043">
    <property type="entry name" value="HTH_LUXR_2"/>
    <property type="match status" value="1"/>
</dbReference>
<dbReference type="InterPro" id="IPR027417">
    <property type="entry name" value="P-loop_NTPase"/>
</dbReference>
<dbReference type="AlphaFoldDB" id="A0A7K3VV91"/>
<dbReference type="Pfam" id="PF25873">
    <property type="entry name" value="WHD_MalT"/>
    <property type="match status" value="1"/>
</dbReference>
<sequence>MAGPLLATKLHRPQRRRGAVARPRLGEKLDRGAQRALTLVSAPAGFGKTTLLTEWLAAAGQGRSTAWLSLDQRDDDPVVFWTYLITALQATAPGVGDAPLALLQSSGATLDEVLATLVNDLSAVPVDLVLVLDDYHVVASPEVHAGVAFLLDHLPPQVHLVIATRADPALPLARLRAAGELVEVRADDLRFTTAEAAAYLDRSTGLALSPGDVETLAARTEGWIAALQLAALSLQGRDDATGFIAGFAGDDRYVVDYLLEEVLQRQPDDVRDFLLRTSVLGRLTGALCDAVVGGTGARSVLEALDRANLFLVPLDDRRQWYRYHHLFADVLRVRLLDERPELVPDLHRRASGWHARHGEPAEAIRHALAGGDAERAAELVELALPAMRRDRQEVTLSHWLEALPDEVLADRPLLSTTYAGVLLMRGRVDGVDRRLRDAEGWVDAAGKRVSPVAPGGADEALLRRVRGEVAVYRAALARVTGDVAGTITHARRVLDLAGDDDHLPRGSAAGLLGLAHWSRGELETAHRWWSESHASLQRAGHAADALGIAIALADIRIAQGRLGDALAGYERGLGSATAQGTPVLRGTADMHVGMAEVLLERDDLEAARRHLATSAELGEHAGLPQNRHRLRIARARVHAVDGDLDGALALLDEAERLYVSDMFPDVRPIAALRARLWSAQGEADRARGWARERGLSVADELSYLREFEHVTLARVLLAEHATAGDDRPLDEAHRLLERLLQAAEDGGRTGSVIEVLVLRALAQQAGGDPAGAVGSVTRAVALAEPEGQVRVFLDEGPQMTSLLRAAAKGGTAPAGVRRLLAARTAATHDPRGRGPVEPLSVRELELLRLLGTDLDGPGIARELVVSLNTVRTHTRNVYAKLGVNNRRAAVRRGAELDLLSRSRPR</sequence>
<feature type="domain" description="HTH luxR-type" evidence="1">
    <location>
        <begin position="832"/>
        <end position="897"/>
    </location>
</feature>
<dbReference type="SUPFAM" id="SSF46894">
    <property type="entry name" value="C-terminal effector domain of the bipartite response regulators"/>
    <property type="match status" value="1"/>
</dbReference>
<protein>
    <submittedName>
        <fullName evidence="2">Helix-turn-helix transcriptional regulator</fullName>
    </submittedName>
</protein>
<proteinExistence type="predicted"/>